<keyword evidence="1" id="KW-0732">Signal</keyword>
<evidence type="ECO:0000313" key="3">
    <source>
        <dbReference type="Proteomes" id="UP000430021"/>
    </source>
</evidence>
<name>A0A6I4UMG4_9SPHN</name>
<reference evidence="2 3" key="1">
    <citation type="submission" date="2019-12" db="EMBL/GenBank/DDBJ databases">
        <title>Genomic-based taxomic classification of the family Erythrobacteraceae.</title>
        <authorList>
            <person name="Xu L."/>
        </authorList>
    </citation>
    <scope>NUCLEOTIDE SEQUENCE [LARGE SCALE GENOMIC DNA]</scope>
    <source>
        <strain evidence="2 3">JCM 10282</strain>
    </source>
</reference>
<dbReference type="AlphaFoldDB" id="A0A6I4UMG4"/>
<evidence type="ECO:0000313" key="2">
    <source>
        <dbReference type="EMBL" id="MXP38639.1"/>
    </source>
</evidence>
<organism evidence="2 3">
    <name type="scientific">Erythrobacter ramosus</name>
    <dbReference type="NCBI Taxonomy" id="35811"/>
    <lineage>
        <taxon>Bacteria</taxon>
        <taxon>Pseudomonadati</taxon>
        <taxon>Pseudomonadota</taxon>
        <taxon>Alphaproteobacteria</taxon>
        <taxon>Sphingomonadales</taxon>
        <taxon>Erythrobacteraceae</taxon>
        <taxon>Erythrobacter/Porphyrobacter group</taxon>
        <taxon>Erythrobacter</taxon>
    </lineage>
</organism>
<dbReference type="Proteomes" id="UP000430021">
    <property type="component" value="Unassembled WGS sequence"/>
</dbReference>
<dbReference type="EMBL" id="WTYB01000002">
    <property type="protein sequence ID" value="MXP38639.1"/>
    <property type="molecule type" value="Genomic_DNA"/>
</dbReference>
<evidence type="ECO:0000256" key="1">
    <source>
        <dbReference type="SAM" id="SignalP"/>
    </source>
</evidence>
<comment type="caution">
    <text evidence="2">The sequence shown here is derived from an EMBL/GenBank/DDBJ whole genome shotgun (WGS) entry which is preliminary data.</text>
</comment>
<feature type="chain" id="PRO_5026065428" evidence="1">
    <location>
        <begin position="28"/>
        <end position="172"/>
    </location>
</feature>
<dbReference type="RefSeq" id="WP_160760773.1">
    <property type="nucleotide sequence ID" value="NZ_WTYB01000002.1"/>
</dbReference>
<dbReference type="OrthoDB" id="7340239at2"/>
<dbReference type="Gene3D" id="1.20.1270.180">
    <property type="match status" value="1"/>
</dbReference>
<sequence length="172" mass="18654">MPQVRAPDVRIALVLLASMFLANCAPGQEGEAPPETFATASAATSSDETQDCADITPNSAYTECFRQRALAALDDVAAELPKARTLAEAADAEYSRYAPDSTNADDKMPLARHLAMSHQNWTRYVEGQCELESTAAHGGSGTDTLRQKCRLRLARLRLEELRSAEALIDGNR</sequence>
<proteinExistence type="predicted"/>
<gene>
    <name evidence="2" type="ORF">GRI59_08450</name>
</gene>
<feature type="signal peptide" evidence="1">
    <location>
        <begin position="1"/>
        <end position="27"/>
    </location>
</feature>
<accession>A0A6I4UMG4</accession>
<protein>
    <submittedName>
        <fullName evidence="2">DUF1311 domain-containing protein</fullName>
    </submittedName>
</protein>